<feature type="chain" id="PRO_5003990922" evidence="2">
    <location>
        <begin position="26"/>
        <end position="297"/>
    </location>
</feature>
<dbReference type="KEGG" id="acan:ACA1_255760"/>
<dbReference type="InterPro" id="IPR017850">
    <property type="entry name" value="Alkaline_phosphatase_core_sf"/>
</dbReference>
<dbReference type="EMBL" id="KB007885">
    <property type="protein sequence ID" value="ELR22455.1"/>
    <property type="molecule type" value="Genomic_DNA"/>
</dbReference>
<reference evidence="3 4" key="1">
    <citation type="journal article" date="2013" name="Genome Biol.">
        <title>Genome of Acanthamoeba castellanii highlights extensive lateral gene transfer and early evolution of tyrosine kinase signaling.</title>
        <authorList>
            <person name="Clarke M."/>
            <person name="Lohan A.J."/>
            <person name="Liu B."/>
            <person name="Lagkouvardos I."/>
            <person name="Roy S."/>
            <person name="Zafar N."/>
            <person name="Bertelli C."/>
            <person name="Schilde C."/>
            <person name="Kianianmomeni A."/>
            <person name="Burglin T.R."/>
            <person name="Frech C."/>
            <person name="Turcotte B."/>
            <person name="Kopec K.O."/>
            <person name="Synnott J.M."/>
            <person name="Choo C."/>
            <person name="Paponov I."/>
            <person name="Finkler A."/>
            <person name="Soon Heng Tan C."/>
            <person name="Hutchins A.P."/>
            <person name="Weinmeier T."/>
            <person name="Rattei T."/>
            <person name="Chu J.S."/>
            <person name="Gimenez G."/>
            <person name="Irimia M."/>
            <person name="Rigden D.J."/>
            <person name="Fitzpatrick D.A."/>
            <person name="Lorenzo-Morales J."/>
            <person name="Bateman A."/>
            <person name="Chiu C.H."/>
            <person name="Tang P."/>
            <person name="Hegemann P."/>
            <person name="Fromm H."/>
            <person name="Raoult D."/>
            <person name="Greub G."/>
            <person name="Miranda-Saavedra D."/>
            <person name="Chen N."/>
            <person name="Nash P."/>
            <person name="Ginger M.L."/>
            <person name="Horn M."/>
            <person name="Schaap P."/>
            <person name="Caler L."/>
            <person name="Loftus B."/>
        </authorList>
    </citation>
    <scope>NUCLEOTIDE SEQUENCE [LARGE SCALE GENOMIC DNA]</scope>
    <source>
        <strain evidence="3 4">Neff</strain>
    </source>
</reference>
<dbReference type="GeneID" id="14923393"/>
<dbReference type="PANTHER" id="PTHR31956:SF8">
    <property type="entry name" value="ACID PHOSPHATASE PHOA (AFU_ORTHOLOGUE AFUA_1G03570)"/>
    <property type="match status" value="1"/>
</dbReference>
<evidence type="ECO:0000256" key="1">
    <source>
        <dbReference type="ARBA" id="ARBA00022801"/>
    </source>
</evidence>
<organism evidence="3 4">
    <name type="scientific">Acanthamoeba castellanii (strain ATCC 30010 / Neff)</name>
    <dbReference type="NCBI Taxonomy" id="1257118"/>
    <lineage>
        <taxon>Eukaryota</taxon>
        <taxon>Amoebozoa</taxon>
        <taxon>Discosea</taxon>
        <taxon>Longamoebia</taxon>
        <taxon>Centramoebida</taxon>
        <taxon>Acanthamoebidae</taxon>
        <taxon>Acanthamoeba</taxon>
    </lineage>
</organism>
<dbReference type="GO" id="GO:0009395">
    <property type="term" value="P:phospholipid catabolic process"/>
    <property type="evidence" value="ECO:0007669"/>
    <property type="project" value="TreeGrafter"/>
</dbReference>
<keyword evidence="2" id="KW-0732">Signal</keyword>
<evidence type="ECO:0000313" key="4">
    <source>
        <dbReference type="Proteomes" id="UP000011083"/>
    </source>
</evidence>
<feature type="signal peptide" evidence="2">
    <location>
        <begin position="1"/>
        <end position="25"/>
    </location>
</feature>
<dbReference type="AlphaFoldDB" id="L8HB67"/>
<gene>
    <name evidence="3" type="ORF">ACA1_255760</name>
</gene>
<dbReference type="Proteomes" id="UP000011083">
    <property type="component" value="Unassembled WGS sequence"/>
</dbReference>
<evidence type="ECO:0000313" key="3">
    <source>
        <dbReference type="EMBL" id="ELR22455.1"/>
    </source>
</evidence>
<dbReference type="STRING" id="1257118.L8HB67"/>
<dbReference type="RefSeq" id="XP_004367711.1">
    <property type="nucleotide sequence ID" value="XM_004367654.1"/>
</dbReference>
<dbReference type="InterPro" id="IPR007312">
    <property type="entry name" value="Phosphoesterase"/>
</dbReference>
<dbReference type="OMA" id="ARKHNPW"/>
<dbReference type="VEuPathDB" id="AmoebaDB:ACA1_255760"/>
<dbReference type="PANTHER" id="PTHR31956">
    <property type="entry name" value="NON-SPECIFIC PHOSPHOLIPASE C4-RELATED"/>
    <property type="match status" value="1"/>
</dbReference>
<protein>
    <submittedName>
        <fullName evidence="3">Acid phosphatase PHOa, putative</fullName>
    </submittedName>
</protein>
<keyword evidence="4" id="KW-1185">Reference proteome</keyword>
<sequence length="297" mass="33055">MKASRLLLAVLTVVVGLAAFGASAAIESSLSAKGKHFDRVFIIILENQPYVDVIRNDLFKKLAERGTLLTNYRAVAHPSQPNYLAITSGNDWGVNDGPVNINTRNIVDLLEAKGLSWKAYAEDYPTPGSSQCFTNESAGGLYYRKHVPFVSYDNVRTNAARCQKIVDGKQLDVDIKNNAVPHFSFYTPNINNDGHNTGLGYAAKWITTFLGPRLHENNFVEGTLFVVTFDEDDYSHDNHIYTLLLGPMVDPNAYDSTHYDHYSLLRTIESNWELGNLGRNDTKGNTFDNALTHSTAF</sequence>
<dbReference type="Gene3D" id="3.40.720.10">
    <property type="entry name" value="Alkaline Phosphatase, subunit A"/>
    <property type="match status" value="1"/>
</dbReference>
<keyword evidence="1" id="KW-0378">Hydrolase</keyword>
<name>L8HB67_ACACF</name>
<evidence type="ECO:0000256" key="2">
    <source>
        <dbReference type="SAM" id="SignalP"/>
    </source>
</evidence>
<proteinExistence type="predicted"/>
<dbReference type="GO" id="GO:0016788">
    <property type="term" value="F:hydrolase activity, acting on ester bonds"/>
    <property type="evidence" value="ECO:0007669"/>
    <property type="project" value="InterPro"/>
</dbReference>
<dbReference type="Pfam" id="PF04185">
    <property type="entry name" value="Phosphoesterase"/>
    <property type="match status" value="1"/>
</dbReference>
<accession>L8HB67</accession>
<dbReference type="OrthoDB" id="5135119at2759"/>